<proteinExistence type="predicted"/>
<evidence type="ECO:0000313" key="3">
    <source>
        <dbReference type="Proteomes" id="UP000177625"/>
    </source>
</evidence>
<organism evidence="2 3">
    <name type="scientific">Rhynchosporium secalis</name>
    <name type="common">Barley scald fungus</name>
    <dbReference type="NCBI Taxonomy" id="38038"/>
    <lineage>
        <taxon>Eukaryota</taxon>
        <taxon>Fungi</taxon>
        <taxon>Dikarya</taxon>
        <taxon>Ascomycota</taxon>
        <taxon>Pezizomycotina</taxon>
        <taxon>Leotiomycetes</taxon>
        <taxon>Helotiales</taxon>
        <taxon>Ploettnerulaceae</taxon>
        <taxon>Rhynchosporium</taxon>
    </lineage>
</organism>
<dbReference type="AlphaFoldDB" id="A0A1E1MIL0"/>
<gene>
    <name evidence="2" type="ORF">RSE6_09267</name>
</gene>
<reference evidence="3" key="1">
    <citation type="submission" date="2016-03" db="EMBL/GenBank/DDBJ databases">
        <authorList>
            <person name="Guldener U."/>
        </authorList>
    </citation>
    <scope>NUCLEOTIDE SEQUENCE [LARGE SCALE GENOMIC DNA]</scope>
</reference>
<evidence type="ECO:0000313" key="2">
    <source>
        <dbReference type="EMBL" id="CZT48555.1"/>
    </source>
</evidence>
<dbReference type="EMBL" id="FJVC01000341">
    <property type="protein sequence ID" value="CZT48555.1"/>
    <property type="molecule type" value="Genomic_DNA"/>
</dbReference>
<feature type="region of interest" description="Disordered" evidence="1">
    <location>
        <begin position="40"/>
        <end position="72"/>
    </location>
</feature>
<name>A0A1E1MIL0_RHYSE</name>
<protein>
    <submittedName>
        <fullName evidence="2">Uncharacterized protein</fullName>
    </submittedName>
</protein>
<keyword evidence="3" id="KW-1185">Reference proteome</keyword>
<dbReference type="Proteomes" id="UP000177625">
    <property type="component" value="Unassembled WGS sequence"/>
</dbReference>
<evidence type="ECO:0000256" key="1">
    <source>
        <dbReference type="SAM" id="MobiDB-lite"/>
    </source>
</evidence>
<sequence length="72" mass="8362">MSRNFPLNVLDLTEEVLPRDREDTACFYIRTKNKISLVVDEEDEGGEEELYTKEEEAEEGEEEEAEDLYGSN</sequence>
<accession>A0A1E1MIL0</accession>